<dbReference type="Gene3D" id="3.40.50.620">
    <property type="entry name" value="HUPs"/>
    <property type="match status" value="1"/>
</dbReference>
<dbReference type="PROSITE" id="PS51379">
    <property type="entry name" value="4FE4S_FER_2"/>
    <property type="match status" value="1"/>
</dbReference>
<feature type="domain" description="4Fe-4S ferredoxin-type" evidence="1">
    <location>
        <begin position="507"/>
        <end position="537"/>
    </location>
</feature>
<gene>
    <name evidence="2" type="ORF">CBG61_10265</name>
</gene>
<dbReference type="RefSeq" id="WP_088765390.1">
    <property type="nucleotide sequence ID" value="NZ_CP022123.1"/>
</dbReference>
<dbReference type="Gene3D" id="3.30.70.20">
    <property type="match status" value="1"/>
</dbReference>
<dbReference type="InterPro" id="IPR002500">
    <property type="entry name" value="PAPS_reduct_dom"/>
</dbReference>
<dbReference type="GO" id="GO:0003824">
    <property type="term" value="F:catalytic activity"/>
    <property type="evidence" value="ECO:0007669"/>
    <property type="project" value="InterPro"/>
</dbReference>
<dbReference type="AlphaFoldDB" id="A0A241Q363"/>
<reference evidence="2 3" key="1">
    <citation type="submission" date="2017-06" db="EMBL/GenBank/DDBJ databases">
        <title>Genome sequencing of Fusobacterium nucleatum subsp. polymorphum KCOM 1275 (=ChDC F310).</title>
        <authorList>
            <person name="Kook J.-K."/>
            <person name="Park S.-N."/>
            <person name="Lim Y.K."/>
            <person name="Roh H."/>
        </authorList>
    </citation>
    <scope>NUCLEOTIDE SEQUENCE [LARGE SCALE GENOMIC DNA]</scope>
    <source>
        <strain evidence="2 3">KCOM 1275</strain>
    </source>
</reference>
<name>A0A241Q363_FUSNP</name>
<dbReference type="EMBL" id="CP022123">
    <property type="protein sequence ID" value="ASG29231.1"/>
    <property type="molecule type" value="Genomic_DNA"/>
</dbReference>
<organism evidence="2 3">
    <name type="scientific">Fusobacterium nucleatum subsp. polymorphum</name>
    <name type="common">Fusobacterium polymorphum</name>
    <dbReference type="NCBI Taxonomy" id="76857"/>
    <lineage>
        <taxon>Bacteria</taxon>
        <taxon>Fusobacteriati</taxon>
        <taxon>Fusobacteriota</taxon>
        <taxon>Fusobacteriia</taxon>
        <taxon>Fusobacteriales</taxon>
        <taxon>Fusobacteriaceae</taxon>
        <taxon>Fusobacterium</taxon>
    </lineage>
</organism>
<dbReference type="InterPro" id="IPR014729">
    <property type="entry name" value="Rossmann-like_a/b/a_fold"/>
</dbReference>
<proteinExistence type="predicted"/>
<evidence type="ECO:0000313" key="2">
    <source>
        <dbReference type="EMBL" id="ASG29231.1"/>
    </source>
</evidence>
<evidence type="ECO:0000313" key="3">
    <source>
        <dbReference type="Proteomes" id="UP000197638"/>
    </source>
</evidence>
<dbReference type="InterPro" id="IPR017896">
    <property type="entry name" value="4Fe4S_Fe-S-bd"/>
</dbReference>
<protein>
    <submittedName>
        <fullName evidence="2">Phosphoadenosine phosphosulfate reductase</fullName>
    </submittedName>
</protein>
<dbReference type="PANTHER" id="PTHR43196">
    <property type="entry name" value="SULFATE ADENYLYLTRANSFERASE SUBUNIT 2"/>
    <property type="match status" value="1"/>
</dbReference>
<dbReference type="InterPro" id="IPR050128">
    <property type="entry name" value="Sulfate_adenylyltrnsfr_sub2"/>
</dbReference>
<dbReference type="PANTHER" id="PTHR43196:SF2">
    <property type="entry name" value="PHOSPHOADENOSINE PHOSPHOSULFATE REDUCTASE"/>
    <property type="match status" value="1"/>
</dbReference>
<accession>A0A241Q363</accession>
<dbReference type="SUPFAM" id="SSF52402">
    <property type="entry name" value="Adenine nucleotide alpha hydrolases-like"/>
    <property type="match status" value="1"/>
</dbReference>
<sequence length="574" mass="66545">MWCKTCNIETNESICPICKSNTIEDLPVEVYWCKECKVPIIKQVNQSDKEICPICNGKLDYLSKDIRPVFPEERLLIELLLEKEANSLINSSVWASDNKYFIDGKKKIIQNKTFNELKPKLFKDKLNEYQKYNSYENFNRQISKFITANKFRFLYLVDEANEFIKKISKEYEEEKIVISFSGGKDSTVVADLVINALGNPSLVHIFGDTTLEFPTTIEYAERYRNSHKHAIFQIAKNNEQDFMTVCEDIGPPARMMRWCCSMFKTGPITRVLNNLYREQKILTFYGIRKAESLTRSKYNRVEGDSESLKIQKQTVASPIFFWTDIDIWLYILTKKIDFNEAYRRGYDRVGCWCCPNNNIRAQFMSAIFMPEKSEQWRNFLVEFAKKIGKIDAEEYVDTGMWKARQGGNGLEAANDIKIKFTNCTTEEDAKIYKTKEAINDDFINLFIPFGKIAPELGQKLLQETIILDYKSKIPIISIQPFGKDAEGYSVKIKTINVSDHEALQKMIAYQVKKFNACRKCLKCESICKVGAISITGDNYYINPNKCVHCKMCVNPKYLSGGCMMDKYLRTKEKK</sequence>
<dbReference type="Pfam" id="PF01507">
    <property type="entry name" value="PAPS_reduct"/>
    <property type="match status" value="1"/>
</dbReference>
<dbReference type="SUPFAM" id="SSF54862">
    <property type="entry name" value="4Fe-4S ferredoxins"/>
    <property type="match status" value="1"/>
</dbReference>
<evidence type="ECO:0000259" key="1">
    <source>
        <dbReference type="PROSITE" id="PS51379"/>
    </source>
</evidence>
<dbReference type="Proteomes" id="UP000197638">
    <property type="component" value="Chromosome"/>
</dbReference>